<dbReference type="InterPro" id="IPR041588">
    <property type="entry name" value="Integrase_H2C2"/>
</dbReference>
<evidence type="ECO:0000313" key="4">
    <source>
        <dbReference type="Proteomes" id="UP001159363"/>
    </source>
</evidence>
<feature type="region of interest" description="Disordered" evidence="1">
    <location>
        <begin position="138"/>
        <end position="162"/>
    </location>
</feature>
<sequence length="162" mass="18268">MPGSEGLYLARIHSHNSKVSVQQRTQLRTDILGKIHEGHMGIVKCRRRAQESVWWLITTEIKILVENCKQCLEQSIQHAESLQPNTLPGCSNQQIGSCHIWWQLGPKCVQKQEAISSSVGWDTEADDRMSRLLREKSMMVESQRHASGSRHEGRAIPTASAS</sequence>
<organism evidence="3 4">
    <name type="scientific">Dryococelus australis</name>
    <dbReference type="NCBI Taxonomy" id="614101"/>
    <lineage>
        <taxon>Eukaryota</taxon>
        <taxon>Metazoa</taxon>
        <taxon>Ecdysozoa</taxon>
        <taxon>Arthropoda</taxon>
        <taxon>Hexapoda</taxon>
        <taxon>Insecta</taxon>
        <taxon>Pterygota</taxon>
        <taxon>Neoptera</taxon>
        <taxon>Polyneoptera</taxon>
        <taxon>Phasmatodea</taxon>
        <taxon>Verophasmatodea</taxon>
        <taxon>Anareolatae</taxon>
        <taxon>Phasmatidae</taxon>
        <taxon>Eurycanthinae</taxon>
        <taxon>Dryococelus</taxon>
    </lineage>
</organism>
<proteinExistence type="predicted"/>
<feature type="domain" description="Integrase zinc-binding" evidence="2">
    <location>
        <begin position="25"/>
        <end position="73"/>
    </location>
</feature>
<name>A0ABQ9GB31_9NEOP</name>
<evidence type="ECO:0000256" key="1">
    <source>
        <dbReference type="SAM" id="MobiDB-lite"/>
    </source>
</evidence>
<evidence type="ECO:0000313" key="3">
    <source>
        <dbReference type="EMBL" id="KAJ8869625.1"/>
    </source>
</evidence>
<evidence type="ECO:0000259" key="2">
    <source>
        <dbReference type="Pfam" id="PF17921"/>
    </source>
</evidence>
<keyword evidence="4" id="KW-1185">Reference proteome</keyword>
<reference evidence="3 4" key="1">
    <citation type="submission" date="2023-02" db="EMBL/GenBank/DDBJ databases">
        <title>LHISI_Scaffold_Assembly.</title>
        <authorList>
            <person name="Stuart O.P."/>
            <person name="Cleave R."/>
            <person name="Magrath M.J.L."/>
            <person name="Mikheyev A.S."/>
        </authorList>
    </citation>
    <scope>NUCLEOTIDE SEQUENCE [LARGE SCALE GENOMIC DNA]</scope>
    <source>
        <strain evidence="3">Daus_M_001</strain>
        <tissue evidence="3">Leg muscle</tissue>
    </source>
</reference>
<gene>
    <name evidence="3" type="ORF">PR048_028618</name>
</gene>
<feature type="compositionally biased region" description="Basic and acidic residues" evidence="1">
    <location>
        <begin position="138"/>
        <end position="154"/>
    </location>
</feature>
<dbReference type="Pfam" id="PF17921">
    <property type="entry name" value="Integrase_H2C2"/>
    <property type="match status" value="1"/>
</dbReference>
<dbReference type="Proteomes" id="UP001159363">
    <property type="component" value="Chromosome 12"/>
</dbReference>
<comment type="caution">
    <text evidence="3">The sequence shown here is derived from an EMBL/GenBank/DDBJ whole genome shotgun (WGS) entry which is preliminary data.</text>
</comment>
<dbReference type="Gene3D" id="1.10.340.70">
    <property type="match status" value="1"/>
</dbReference>
<dbReference type="EMBL" id="JARBHB010000013">
    <property type="protein sequence ID" value="KAJ8869625.1"/>
    <property type="molecule type" value="Genomic_DNA"/>
</dbReference>
<protein>
    <recommendedName>
        <fullName evidence="2">Integrase zinc-binding domain-containing protein</fullName>
    </recommendedName>
</protein>
<accession>A0ABQ9GB31</accession>